<evidence type="ECO:0000313" key="5">
    <source>
        <dbReference type="Proteomes" id="UP000823604"/>
    </source>
</evidence>
<evidence type="ECO:0000256" key="2">
    <source>
        <dbReference type="SAM" id="Phobius"/>
    </source>
</evidence>
<dbReference type="PANTHER" id="PTHR21666">
    <property type="entry name" value="PEPTIDASE-RELATED"/>
    <property type="match status" value="1"/>
</dbReference>
<evidence type="ECO:0000313" key="4">
    <source>
        <dbReference type="EMBL" id="MBO8473622.1"/>
    </source>
</evidence>
<name>A0A9D9IJI3_9BACT</name>
<evidence type="ECO:0000259" key="3">
    <source>
        <dbReference type="Pfam" id="PF01551"/>
    </source>
</evidence>
<sequence>MEKYVYNKDGLKFERRRRSAGKVLRVVLKYFVASIGLAVVYYLVFALLFNTDEEKRLRAENRMMDREYAAIEENILRLDNVVSGLEARDRDIYMEIFDSEPASSGWERRFVFLDALDSLHESDIVAITSSTINTAERSAAVISERLAEISAVLSAGGADSLFSIPSSAPVSDFTVTRTGASVGKKMNPFYKIISDHTGLDIVAYAGDKVLASAAGTVKEVVRSKKGLGNHVVIDHGNGYESFYCHLSEINVRRGKRVGRGEQIGVVGVTGLTFAAHLHYEVHKDGNVVNPVHYFFASESPADYVEMIRLSAGTGQSLD</sequence>
<feature type="domain" description="M23ase beta-sheet core" evidence="3">
    <location>
        <begin position="195"/>
        <end position="290"/>
    </location>
</feature>
<reference evidence="4" key="1">
    <citation type="submission" date="2020-10" db="EMBL/GenBank/DDBJ databases">
        <authorList>
            <person name="Gilroy R."/>
        </authorList>
    </citation>
    <scope>NUCLEOTIDE SEQUENCE</scope>
    <source>
        <strain evidence="4">B1-8020</strain>
    </source>
</reference>
<reference evidence="4" key="2">
    <citation type="journal article" date="2021" name="PeerJ">
        <title>Extensive microbial diversity within the chicken gut microbiome revealed by metagenomics and culture.</title>
        <authorList>
            <person name="Gilroy R."/>
            <person name="Ravi A."/>
            <person name="Getino M."/>
            <person name="Pursley I."/>
            <person name="Horton D.L."/>
            <person name="Alikhan N.F."/>
            <person name="Baker D."/>
            <person name="Gharbi K."/>
            <person name="Hall N."/>
            <person name="Watson M."/>
            <person name="Adriaenssens E.M."/>
            <person name="Foster-Nyarko E."/>
            <person name="Jarju S."/>
            <person name="Secka A."/>
            <person name="Antonio M."/>
            <person name="Oren A."/>
            <person name="Chaudhuri R.R."/>
            <person name="La Ragione R."/>
            <person name="Hildebrand F."/>
            <person name="Pallen M.J."/>
        </authorList>
    </citation>
    <scope>NUCLEOTIDE SEQUENCE</scope>
    <source>
        <strain evidence="4">B1-8020</strain>
    </source>
</reference>
<dbReference type="Gene3D" id="2.70.70.10">
    <property type="entry name" value="Glucose Permease (Domain IIA)"/>
    <property type="match status" value="1"/>
</dbReference>
<accession>A0A9D9IJI3</accession>
<dbReference type="EMBL" id="JADIMA010000085">
    <property type="protein sequence ID" value="MBO8473622.1"/>
    <property type="molecule type" value="Genomic_DNA"/>
</dbReference>
<dbReference type="PANTHER" id="PTHR21666:SF270">
    <property type="entry name" value="MUREIN HYDROLASE ACTIVATOR ENVC"/>
    <property type="match status" value="1"/>
</dbReference>
<organism evidence="4 5">
    <name type="scientific">Candidatus Merdivivens pullicola</name>
    <dbReference type="NCBI Taxonomy" id="2840872"/>
    <lineage>
        <taxon>Bacteria</taxon>
        <taxon>Pseudomonadati</taxon>
        <taxon>Bacteroidota</taxon>
        <taxon>Bacteroidia</taxon>
        <taxon>Bacteroidales</taxon>
        <taxon>Muribaculaceae</taxon>
        <taxon>Muribaculaceae incertae sedis</taxon>
        <taxon>Candidatus Merdivivens</taxon>
    </lineage>
</organism>
<comment type="caution">
    <text evidence="4">The sequence shown here is derived from an EMBL/GenBank/DDBJ whole genome shotgun (WGS) entry which is preliminary data.</text>
</comment>
<keyword evidence="2" id="KW-1133">Transmembrane helix</keyword>
<feature type="coiled-coil region" evidence="1">
    <location>
        <begin position="54"/>
        <end position="88"/>
    </location>
</feature>
<dbReference type="Pfam" id="PF01551">
    <property type="entry name" value="Peptidase_M23"/>
    <property type="match status" value="1"/>
</dbReference>
<dbReference type="CDD" id="cd12797">
    <property type="entry name" value="M23_peptidase"/>
    <property type="match status" value="1"/>
</dbReference>
<dbReference type="GO" id="GO:0004222">
    <property type="term" value="F:metalloendopeptidase activity"/>
    <property type="evidence" value="ECO:0007669"/>
    <property type="project" value="TreeGrafter"/>
</dbReference>
<dbReference type="AlphaFoldDB" id="A0A9D9IJI3"/>
<dbReference type="InterPro" id="IPR011055">
    <property type="entry name" value="Dup_hybrid_motif"/>
</dbReference>
<dbReference type="InterPro" id="IPR016047">
    <property type="entry name" value="M23ase_b-sheet_dom"/>
</dbReference>
<dbReference type="SUPFAM" id="SSF51261">
    <property type="entry name" value="Duplicated hybrid motif"/>
    <property type="match status" value="1"/>
</dbReference>
<keyword evidence="2" id="KW-0472">Membrane</keyword>
<proteinExistence type="predicted"/>
<feature type="transmembrane region" description="Helical" evidence="2">
    <location>
        <begin position="26"/>
        <end position="49"/>
    </location>
</feature>
<dbReference type="Proteomes" id="UP000823604">
    <property type="component" value="Unassembled WGS sequence"/>
</dbReference>
<keyword evidence="2" id="KW-0812">Transmembrane</keyword>
<dbReference type="InterPro" id="IPR050570">
    <property type="entry name" value="Cell_wall_metabolism_enzyme"/>
</dbReference>
<evidence type="ECO:0000256" key="1">
    <source>
        <dbReference type="SAM" id="Coils"/>
    </source>
</evidence>
<keyword evidence="1" id="KW-0175">Coiled coil</keyword>
<gene>
    <name evidence="4" type="ORF">IAB81_08385</name>
</gene>
<protein>
    <submittedName>
        <fullName evidence="4">M23 family metallopeptidase</fullName>
    </submittedName>
</protein>